<sequence>MKVSEKDLIRLIIQVTQQINNAQNRLKEPVYIIFSTSFQDPGDKFWQEISRCKQSIAIIPDFWTSVYSNKLQERCSSLLVVPQKESGELSLDGSLTIYPSVSHTFAAKAALCISDTFETQWLKKCMAMGTSVCFLLSGLEKFTGNESGFYKKQIMHYYKTLLMYGIDICSADNLFEQGELKEKNEKKVIFLQERIITSYDIYAMEEGSITHILPKTIVTAAAYEAAEQKRIQIIRTGR</sequence>
<dbReference type="EMBL" id="ADGP01000023">
    <property type="protein sequence ID" value="EFD93545.1"/>
    <property type="molecule type" value="Genomic_DNA"/>
</dbReference>
<evidence type="ECO:0008006" key="3">
    <source>
        <dbReference type="Google" id="ProtNLM"/>
    </source>
</evidence>
<dbReference type="RefSeq" id="WP_009370037.1">
    <property type="nucleotide sequence ID" value="NZ_ADGP01000023.1"/>
</dbReference>
<evidence type="ECO:0000313" key="2">
    <source>
        <dbReference type="Proteomes" id="UP000003242"/>
    </source>
</evidence>
<dbReference type="OrthoDB" id="1987139at2"/>
<gene>
    <name evidence="1" type="ORF">HMPREF0889_1219</name>
</gene>
<dbReference type="AlphaFoldDB" id="D3LW78"/>
<comment type="caution">
    <text evidence="1">The sequence shown here is derived from an EMBL/GenBank/DDBJ whole genome shotgun (WGS) entry which is preliminary data.</text>
</comment>
<dbReference type="Proteomes" id="UP000003242">
    <property type="component" value="Unassembled WGS sequence"/>
</dbReference>
<accession>D3LW78</accession>
<dbReference type="STRING" id="699218.HMPREF0889_1219"/>
<protein>
    <recommendedName>
        <fullName evidence="3">Flavoprotein domain-containing protein</fullName>
    </recommendedName>
</protein>
<proteinExistence type="predicted"/>
<reference evidence="2" key="1">
    <citation type="submission" date="2009-12" db="EMBL/GenBank/DDBJ databases">
        <title>Sequence of Clostridiales genomosp. BVAB3 str. UPII9-5.</title>
        <authorList>
            <person name="Madupu R."/>
            <person name="Durkin A.S."/>
            <person name="Torralba M."/>
            <person name="Methe B."/>
            <person name="Sutton G.G."/>
            <person name="Strausberg R.L."/>
            <person name="Nelson K.E."/>
        </authorList>
    </citation>
    <scope>NUCLEOTIDE SEQUENCE [LARGE SCALE GENOMIC DNA]</scope>
    <source>
        <strain evidence="2">28L</strain>
    </source>
</reference>
<evidence type="ECO:0000313" key="1">
    <source>
        <dbReference type="EMBL" id="EFD93545.1"/>
    </source>
</evidence>
<dbReference type="eggNOG" id="ENOG503298J">
    <property type="taxonomic scope" value="Bacteria"/>
</dbReference>
<name>D3LW78_9FIRM</name>
<organism evidence="1 2">
    <name type="scientific">Megasphaera lornae</name>
    <dbReference type="NCBI Taxonomy" id="1000568"/>
    <lineage>
        <taxon>Bacteria</taxon>
        <taxon>Bacillati</taxon>
        <taxon>Bacillota</taxon>
        <taxon>Negativicutes</taxon>
        <taxon>Veillonellales</taxon>
        <taxon>Veillonellaceae</taxon>
        <taxon>Megasphaera</taxon>
    </lineage>
</organism>